<dbReference type="Gene3D" id="3.80.10.10">
    <property type="entry name" value="Ribonuclease Inhibitor"/>
    <property type="match status" value="1"/>
</dbReference>
<evidence type="ECO:0008006" key="3">
    <source>
        <dbReference type="Google" id="ProtNLM"/>
    </source>
</evidence>
<organism evidence="1 2">
    <name type="scientific">Cerrena zonata</name>
    <dbReference type="NCBI Taxonomy" id="2478898"/>
    <lineage>
        <taxon>Eukaryota</taxon>
        <taxon>Fungi</taxon>
        <taxon>Dikarya</taxon>
        <taxon>Basidiomycota</taxon>
        <taxon>Agaricomycotina</taxon>
        <taxon>Agaricomycetes</taxon>
        <taxon>Polyporales</taxon>
        <taxon>Cerrenaceae</taxon>
        <taxon>Cerrena</taxon>
    </lineage>
</organism>
<gene>
    <name evidence="1" type="ORF">QCA50_003328</name>
</gene>
<dbReference type="AlphaFoldDB" id="A0AAW0GK06"/>
<dbReference type="EMBL" id="JASBNA010000003">
    <property type="protein sequence ID" value="KAK7693756.1"/>
    <property type="molecule type" value="Genomic_DNA"/>
</dbReference>
<proteinExistence type="predicted"/>
<comment type="caution">
    <text evidence="1">The sequence shown here is derived from an EMBL/GenBank/DDBJ whole genome shotgun (WGS) entry which is preliminary data.</text>
</comment>
<reference evidence="1 2" key="1">
    <citation type="submission" date="2022-09" db="EMBL/GenBank/DDBJ databases">
        <authorList>
            <person name="Palmer J.M."/>
        </authorList>
    </citation>
    <scope>NUCLEOTIDE SEQUENCE [LARGE SCALE GENOMIC DNA]</scope>
    <source>
        <strain evidence="1 2">DSM 7382</strain>
    </source>
</reference>
<evidence type="ECO:0000313" key="2">
    <source>
        <dbReference type="Proteomes" id="UP001385951"/>
    </source>
</evidence>
<dbReference type="Proteomes" id="UP001385951">
    <property type="component" value="Unassembled WGS sequence"/>
</dbReference>
<name>A0AAW0GK06_9APHY</name>
<evidence type="ECO:0000313" key="1">
    <source>
        <dbReference type="EMBL" id="KAK7693756.1"/>
    </source>
</evidence>
<keyword evidence="2" id="KW-1185">Reference proteome</keyword>
<dbReference type="SUPFAM" id="SSF52047">
    <property type="entry name" value="RNI-like"/>
    <property type="match status" value="1"/>
</dbReference>
<sequence length="399" mass="44945">MLLPALPTEIWLEIFRWATLTPHLIYLHATTYHPFQVIRLEPSYDCAKPELSFAVKSAISQVCKLWNELTKNLLYEDIIISGVHRISDMKHQLLGKSINEEDATPWHHKVQRIYLPFASTITMAKLSNIPDVIDILRHCAPTLTTLYRTAPSTDFGRGHMLIYEFPAGDCPPLPNLKRLDWWHNDGAARTGGINSLVHVLKEAPNIRYLTLGGHVASVLFLAGPVELPDLATLRLLDMSMTFMFNLSTWSLPSLRNLVLETVRPIQPFWETFGTQLRTVELSKHLGYITNTSVIPSILNGCPNLEQLNYYVEFTSMPEVPPNKLHTSLAVVGLNLQAAQMPQVEGNTLEAHLSTWCNLNPLYPNLRKISLFGDVDLEGGPVGEAVQKLRERKCEVTLVS</sequence>
<accession>A0AAW0GK06</accession>
<protein>
    <recommendedName>
        <fullName evidence="3">F-box domain-containing protein</fullName>
    </recommendedName>
</protein>
<dbReference type="InterPro" id="IPR032675">
    <property type="entry name" value="LRR_dom_sf"/>
</dbReference>